<reference evidence="2 3" key="1">
    <citation type="journal article" date="2019" name="J. Gen. Appl. Microbiol.">
        <title>Aerobic degradation of cis-dichloroethene by the marine bacterium Marinobacter salsuginis strain 5N-3.</title>
        <authorList>
            <person name="Inoue Y."/>
            <person name="Fukunaga Y."/>
            <person name="Katsumata H."/>
            <person name="Ohji S."/>
            <person name="Hosoyama A."/>
            <person name="Mori K."/>
            <person name="Ando K."/>
        </authorList>
    </citation>
    <scope>NUCLEOTIDE SEQUENCE [LARGE SCALE GENOMIC DNA]</scope>
    <source>
        <strain evidence="2 3">5N-3</strain>
    </source>
</reference>
<dbReference type="InterPro" id="IPR032092">
    <property type="entry name" value="PilW"/>
</dbReference>
<evidence type="ECO:0000313" key="3">
    <source>
        <dbReference type="Proteomes" id="UP000340077"/>
    </source>
</evidence>
<proteinExistence type="predicted"/>
<keyword evidence="1" id="KW-1133">Transmembrane helix</keyword>
<evidence type="ECO:0008006" key="4">
    <source>
        <dbReference type="Google" id="ProtNLM"/>
    </source>
</evidence>
<sequence length="343" mass="37139">MTFQRQAGLSIVELMVALVLATLLTVGLFQIFNSNNLSFRITEATARTQEYGRIASEILGREIRGAGYFGCNIENVVNNLDDTDEAFDADAHEFDIDAPISSRNADRPAGAVAGTHFIRFSGMENNGNEISTVGPETSASIEVDERGGLQVDDIIAISDCTGTDIFQISNIQQGGGGGAEITLVANSGEDDPGNDFTDNGCTNCFSNNYGTGAQILRPYNRTLYIGTSNVTGERALMRLVPNQAPVELVEGVFDMRVRMGTSNTANNPVNNWTESTGAVNWNNVRAVEVSLLVRGGDNNLFDGAQSLCFPRWADCDGGPNFEAPDNRLYRVYNFTMNVRNASR</sequence>
<organism evidence="2 3">
    <name type="scientific">Marinobacter salsuginis</name>
    <dbReference type="NCBI Taxonomy" id="418719"/>
    <lineage>
        <taxon>Bacteria</taxon>
        <taxon>Pseudomonadati</taxon>
        <taxon>Pseudomonadota</taxon>
        <taxon>Gammaproteobacteria</taxon>
        <taxon>Pseudomonadales</taxon>
        <taxon>Marinobacteraceae</taxon>
        <taxon>Marinobacter</taxon>
    </lineage>
</organism>
<name>A0A5M3PT31_9GAMM</name>
<dbReference type="Proteomes" id="UP000340077">
    <property type="component" value="Unassembled WGS sequence"/>
</dbReference>
<dbReference type="AlphaFoldDB" id="A0A5M3PT31"/>
<dbReference type="GO" id="GO:0043683">
    <property type="term" value="P:type IV pilus assembly"/>
    <property type="evidence" value="ECO:0007669"/>
    <property type="project" value="InterPro"/>
</dbReference>
<keyword evidence="1" id="KW-0472">Membrane</keyword>
<protein>
    <recommendedName>
        <fullName evidence="4">Type IV pilus assembly protein PilW</fullName>
    </recommendedName>
</protein>
<dbReference type="Pfam" id="PF16074">
    <property type="entry name" value="PilW"/>
    <property type="match status" value="1"/>
</dbReference>
<evidence type="ECO:0000313" key="2">
    <source>
        <dbReference type="EMBL" id="GBO85889.1"/>
    </source>
</evidence>
<accession>A0A5M3PT31</accession>
<comment type="caution">
    <text evidence="2">The sequence shown here is derived from an EMBL/GenBank/DDBJ whole genome shotgun (WGS) entry which is preliminary data.</text>
</comment>
<gene>
    <name evidence="2" type="ORF">MS5N3_33400</name>
</gene>
<dbReference type="EMBL" id="BGZH01000004">
    <property type="protein sequence ID" value="GBO85889.1"/>
    <property type="molecule type" value="Genomic_DNA"/>
</dbReference>
<keyword evidence="3" id="KW-1185">Reference proteome</keyword>
<keyword evidence="1" id="KW-0812">Transmembrane</keyword>
<feature type="transmembrane region" description="Helical" evidence="1">
    <location>
        <begin position="12"/>
        <end position="32"/>
    </location>
</feature>
<evidence type="ECO:0000256" key="1">
    <source>
        <dbReference type="SAM" id="Phobius"/>
    </source>
</evidence>